<evidence type="ECO:0000313" key="2">
    <source>
        <dbReference type="EMBL" id="QHU14299.1"/>
    </source>
</evidence>
<sequence>MEYVSTTRAEKAEMKKLKKKAAERKRLERRSCLEEAAEALLLEVDRKEAAAMAAAEAARNEVKRREAAAYGIVFREDLVGKIKAEWEKYVSEFSGDCSVIHLALELYRSDCRCSCTPDGRCGTWKKRNELLHAQSIASRAPSIHTPFAFL</sequence>
<dbReference type="AlphaFoldDB" id="A0A6C0K9D1"/>
<organism evidence="2">
    <name type="scientific">viral metagenome</name>
    <dbReference type="NCBI Taxonomy" id="1070528"/>
    <lineage>
        <taxon>unclassified sequences</taxon>
        <taxon>metagenomes</taxon>
        <taxon>organismal metagenomes</taxon>
    </lineage>
</organism>
<feature type="coiled-coil region" evidence="1">
    <location>
        <begin position="10"/>
        <end position="50"/>
    </location>
</feature>
<accession>A0A6C0K9D1</accession>
<reference evidence="2" key="1">
    <citation type="journal article" date="2020" name="Nature">
        <title>Giant virus diversity and host interactions through global metagenomics.</title>
        <authorList>
            <person name="Schulz F."/>
            <person name="Roux S."/>
            <person name="Paez-Espino D."/>
            <person name="Jungbluth S."/>
            <person name="Walsh D.A."/>
            <person name="Denef V.J."/>
            <person name="McMahon K.D."/>
            <person name="Konstantinidis K.T."/>
            <person name="Eloe-Fadrosh E.A."/>
            <person name="Kyrpides N.C."/>
            <person name="Woyke T."/>
        </authorList>
    </citation>
    <scope>NUCLEOTIDE SEQUENCE</scope>
    <source>
        <strain evidence="2">GVMAG-S-1102113-118</strain>
    </source>
</reference>
<dbReference type="EMBL" id="MN740839">
    <property type="protein sequence ID" value="QHU14299.1"/>
    <property type="molecule type" value="Genomic_DNA"/>
</dbReference>
<keyword evidence="1" id="KW-0175">Coiled coil</keyword>
<protein>
    <submittedName>
        <fullName evidence="2">Uncharacterized protein</fullName>
    </submittedName>
</protein>
<evidence type="ECO:0000256" key="1">
    <source>
        <dbReference type="SAM" id="Coils"/>
    </source>
</evidence>
<proteinExistence type="predicted"/>
<name>A0A6C0K9D1_9ZZZZ</name>